<dbReference type="PROSITE" id="PS50110">
    <property type="entry name" value="RESPONSE_REGULATORY"/>
    <property type="match status" value="1"/>
</dbReference>
<dbReference type="GO" id="GO:0043565">
    <property type="term" value="F:sequence-specific DNA binding"/>
    <property type="evidence" value="ECO:0007669"/>
    <property type="project" value="InterPro"/>
</dbReference>
<dbReference type="Pfam" id="PF02954">
    <property type="entry name" value="HTH_8"/>
    <property type="match status" value="1"/>
</dbReference>
<evidence type="ECO:0000256" key="5">
    <source>
        <dbReference type="ARBA" id="ARBA00023163"/>
    </source>
</evidence>
<dbReference type="FunFam" id="3.40.50.300:FF:000006">
    <property type="entry name" value="DNA-binding transcriptional regulator NtrC"/>
    <property type="match status" value="1"/>
</dbReference>
<evidence type="ECO:0000256" key="1">
    <source>
        <dbReference type="ARBA" id="ARBA00022741"/>
    </source>
</evidence>
<dbReference type="InterPro" id="IPR002197">
    <property type="entry name" value="HTH_Fis"/>
</dbReference>
<dbReference type="Pfam" id="PF25601">
    <property type="entry name" value="AAA_lid_14"/>
    <property type="match status" value="1"/>
</dbReference>
<dbReference type="SMART" id="SM00382">
    <property type="entry name" value="AAA"/>
    <property type="match status" value="1"/>
</dbReference>
<feature type="region of interest" description="Disordered" evidence="7">
    <location>
        <begin position="419"/>
        <end position="443"/>
    </location>
</feature>
<dbReference type="SMART" id="SM00448">
    <property type="entry name" value="REC"/>
    <property type="match status" value="1"/>
</dbReference>
<dbReference type="SUPFAM" id="SSF52540">
    <property type="entry name" value="P-loop containing nucleoside triphosphate hydrolases"/>
    <property type="match status" value="1"/>
</dbReference>
<proteinExistence type="predicted"/>
<feature type="domain" description="Response regulatory" evidence="9">
    <location>
        <begin position="1"/>
        <end position="106"/>
    </location>
</feature>
<dbReference type="Gene3D" id="3.40.50.2300">
    <property type="match status" value="1"/>
</dbReference>
<keyword evidence="2" id="KW-0067">ATP-binding</keyword>
<protein>
    <submittedName>
        <fullName evidence="10">Two component Fis family sigma54 specific transcriptional regulator</fullName>
    </submittedName>
</protein>
<dbReference type="InterPro" id="IPR027417">
    <property type="entry name" value="P-loop_NTPase"/>
</dbReference>
<dbReference type="GO" id="GO:0006355">
    <property type="term" value="P:regulation of DNA-templated transcription"/>
    <property type="evidence" value="ECO:0007669"/>
    <property type="project" value="InterPro"/>
</dbReference>
<evidence type="ECO:0000256" key="2">
    <source>
        <dbReference type="ARBA" id="ARBA00022840"/>
    </source>
</evidence>
<dbReference type="PANTHER" id="PTHR32071:SF117">
    <property type="entry name" value="PTS-DEPENDENT DIHYDROXYACETONE KINASE OPERON REGULATORY PROTEIN-RELATED"/>
    <property type="match status" value="1"/>
</dbReference>
<evidence type="ECO:0000313" key="11">
    <source>
        <dbReference type="Proteomes" id="UP000276634"/>
    </source>
</evidence>
<dbReference type="Gene3D" id="1.10.10.60">
    <property type="entry name" value="Homeodomain-like"/>
    <property type="match status" value="1"/>
</dbReference>
<evidence type="ECO:0000259" key="9">
    <source>
        <dbReference type="PROSITE" id="PS50110"/>
    </source>
</evidence>
<dbReference type="InterPro" id="IPR002078">
    <property type="entry name" value="Sigma_54_int"/>
</dbReference>
<feature type="domain" description="Sigma-54 factor interaction" evidence="8">
    <location>
        <begin position="118"/>
        <end position="345"/>
    </location>
</feature>
<dbReference type="InterPro" id="IPR025943">
    <property type="entry name" value="Sigma_54_int_dom_ATP-bd_2"/>
</dbReference>
<dbReference type="Gene3D" id="3.40.50.300">
    <property type="entry name" value="P-loop containing nucleotide triphosphate hydrolases"/>
    <property type="match status" value="1"/>
</dbReference>
<dbReference type="Proteomes" id="UP000276634">
    <property type="component" value="Unassembled WGS sequence"/>
</dbReference>
<organism evidence="10 11">
    <name type="scientific">Inmirania thermothiophila</name>
    <dbReference type="NCBI Taxonomy" id="1750597"/>
    <lineage>
        <taxon>Bacteria</taxon>
        <taxon>Pseudomonadati</taxon>
        <taxon>Pseudomonadota</taxon>
        <taxon>Gammaproteobacteria</taxon>
        <taxon>Chromatiales</taxon>
        <taxon>Ectothiorhodospiraceae</taxon>
        <taxon>Inmirania</taxon>
    </lineage>
</organism>
<dbReference type="InterPro" id="IPR009057">
    <property type="entry name" value="Homeodomain-like_sf"/>
</dbReference>
<feature type="modified residue" description="4-aspartylphosphate" evidence="6">
    <location>
        <position position="40"/>
    </location>
</feature>
<feature type="compositionally biased region" description="Low complexity" evidence="7">
    <location>
        <begin position="434"/>
        <end position="443"/>
    </location>
</feature>
<evidence type="ECO:0000256" key="3">
    <source>
        <dbReference type="ARBA" id="ARBA00023015"/>
    </source>
</evidence>
<evidence type="ECO:0000313" key="10">
    <source>
        <dbReference type="EMBL" id="ROR31974.1"/>
    </source>
</evidence>
<dbReference type="InterPro" id="IPR011006">
    <property type="entry name" value="CheY-like_superfamily"/>
</dbReference>
<accession>A0A3N1XZE3</accession>
<dbReference type="Pfam" id="PF00072">
    <property type="entry name" value="Response_reg"/>
    <property type="match status" value="1"/>
</dbReference>
<keyword evidence="1" id="KW-0547">Nucleotide-binding</keyword>
<comment type="caution">
    <text evidence="10">The sequence shown here is derived from an EMBL/GenBank/DDBJ whole genome shotgun (WGS) entry which is preliminary data.</text>
</comment>
<dbReference type="Gene3D" id="1.10.8.60">
    <property type="match status" value="1"/>
</dbReference>
<keyword evidence="11" id="KW-1185">Reference proteome</keyword>
<dbReference type="InterPro" id="IPR001789">
    <property type="entry name" value="Sig_transdc_resp-reg_receiver"/>
</dbReference>
<dbReference type="SUPFAM" id="SSF52172">
    <property type="entry name" value="CheY-like"/>
    <property type="match status" value="1"/>
</dbReference>
<name>A0A3N1XZE3_9GAMM</name>
<dbReference type="Pfam" id="PF00158">
    <property type="entry name" value="Sigma54_activat"/>
    <property type="match status" value="1"/>
</dbReference>
<reference evidence="10 11" key="1">
    <citation type="submission" date="2018-11" db="EMBL/GenBank/DDBJ databases">
        <title>Genomic Encyclopedia of Type Strains, Phase IV (KMG-IV): sequencing the most valuable type-strain genomes for metagenomic binning, comparative biology and taxonomic classification.</title>
        <authorList>
            <person name="Goeker M."/>
        </authorList>
    </citation>
    <scope>NUCLEOTIDE SEQUENCE [LARGE SCALE GENOMIC DNA]</scope>
    <source>
        <strain evidence="10 11">DSM 100275</strain>
    </source>
</reference>
<evidence type="ECO:0000256" key="6">
    <source>
        <dbReference type="PROSITE-ProRule" id="PRU00169"/>
    </source>
</evidence>
<dbReference type="InterPro" id="IPR025944">
    <property type="entry name" value="Sigma_54_int_dom_CS"/>
</dbReference>
<dbReference type="PROSITE" id="PS50045">
    <property type="entry name" value="SIGMA54_INTERACT_4"/>
    <property type="match status" value="1"/>
</dbReference>
<dbReference type="PANTHER" id="PTHR32071">
    <property type="entry name" value="TRANSCRIPTIONAL REGULATORY PROTEIN"/>
    <property type="match status" value="1"/>
</dbReference>
<evidence type="ECO:0000256" key="4">
    <source>
        <dbReference type="ARBA" id="ARBA00023125"/>
    </source>
</evidence>
<gene>
    <name evidence="10" type="ORF">EDC57_1156</name>
</gene>
<keyword evidence="6" id="KW-0597">Phosphoprotein</keyword>
<dbReference type="PRINTS" id="PR01590">
    <property type="entry name" value="HTHFIS"/>
</dbReference>
<dbReference type="PROSITE" id="PS00688">
    <property type="entry name" value="SIGMA54_INTERACT_3"/>
    <property type="match status" value="1"/>
</dbReference>
<evidence type="ECO:0000256" key="7">
    <source>
        <dbReference type="SAM" id="MobiDB-lite"/>
    </source>
</evidence>
<sequence>MGESLSDRFLLEGVACDWFRDVGAALRALGRGGYAAVVSDIRLPDGSGEDLFLALRERLPAVPPVIFITGYGQVEQAVRLLKLGARDYITKPFDLDALLEKLRGTAPELFAEDGGEAVLGVSPAMRSVEAMLRRFAPHRTTVLITGESGVGKEHAARFLHACGGAERPFVAVNCAAFQESLLEAELFGYEKGAFTGAVRSHRGVFERAHGGTLFLDEVAEMSPAMQAKLLRTLQERTVQRVGGEQPLEVDVRLVCATNRDLRTMVEAGAFREDLYYRIHVAHVAIPPLRERREDVLWFAHRFVEEFARAHGEPRHLLPVAERYLMEQDWPGNLRELRHAVERACILADGPAIGPRELGLGRQGAAQPAAERMDLRGFLEHCEAQYIRDALEAHGWRIAETAEALGISRKSLWEKMRRHGIRAGDGRGGAEGADGDATPGEGGS</sequence>
<keyword evidence="4" id="KW-0238">DNA-binding</keyword>
<dbReference type="EMBL" id="RJVI01000002">
    <property type="protein sequence ID" value="ROR31974.1"/>
    <property type="molecule type" value="Genomic_DNA"/>
</dbReference>
<dbReference type="InterPro" id="IPR058031">
    <property type="entry name" value="AAA_lid_NorR"/>
</dbReference>
<dbReference type="GO" id="GO:0005524">
    <property type="term" value="F:ATP binding"/>
    <property type="evidence" value="ECO:0007669"/>
    <property type="project" value="UniProtKB-KW"/>
</dbReference>
<keyword evidence="3" id="KW-0805">Transcription regulation</keyword>
<dbReference type="AlphaFoldDB" id="A0A3N1XZE3"/>
<dbReference type="CDD" id="cd00009">
    <property type="entry name" value="AAA"/>
    <property type="match status" value="1"/>
</dbReference>
<dbReference type="InterPro" id="IPR003593">
    <property type="entry name" value="AAA+_ATPase"/>
</dbReference>
<dbReference type="GO" id="GO:0000160">
    <property type="term" value="P:phosphorelay signal transduction system"/>
    <property type="evidence" value="ECO:0007669"/>
    <property type="project" value="InterPro"/>
</dbReference>
<keyword evidence="5" id="KW-0804">Transcription</keyword>
<dbReference type="PROSITE" id="PS00676">
    <property type="entry name" value="SIGMA54_INTERACT_2"/>
    <property type="match status" value="1"/>
</dbReference>
<evidence type="ECO:0000259" key="8">
    <source>
        <dbReference type="PROSITE" id="PS50045"/>
    </source>
</evidence>
<dbReference type="SUPFAM" id="SSF46689">
    <property type="entry name" value="Homeodomain-like"/>
    <property type="match status" value="1"/>
</dbReference>